<evidence type="ECO:0000256" key="2">
    <source>
        <dbReference type="ARBA" id="ARBA00007935"/>
    </source>
</evidence>
<evidence type="ECO:0000256" key="5">
    <source>
        <dbReference type="ARBA" id="ARBA00022692"/>
    </source>
</evidence>
<keyword evidence="4" id="KW-1003">Cell membrane</keyword>
<dbReference type="InterPro" id="IPR000522">
    <property type="entry name" value="ABC_transptr_permease_BtuC"/>
</dbReference>
<dbReference type="PANTHER" id="PTHR30472">
    <property type="entry name" value="FERRIC ENTEROBACTIN TRANSPORT SYSTEM PERMEASE PROTEIN"/>
    <property type="match status" value="1"/>
</dbReference>
<feature type="transmembrane region" description="Helical" evidence="8">
    <location>
        <begin position="331"/>
        <end position="350"/>
    </location>
</feature>
<evidence type="ECO:0000313" key="9">
    <source>
        <dbReference type="EMBL" id="OAN15922.1"/>
    </source>
</evidence>
<evidence type="ECO:0000256" key="1">
    <source>
        <dbReference type="ARBA" id="ARBA00004651"/>
    </source>
</evidence>
<feature type="transmembrane region" description="Helical" evidence="8">
    <location>
        <begin position="303"/>
        <end position="324"/>
    </location>
</feature>
<evidence type="ECO:0000256" key="8">
    <source>
        <dbReference type="SAM" id="Phobius"/>
    </source>
</evidence>
<feature type="transmembrane region" description="Helical" evidence="8">
    <location>
        <begin position="38"/>
        <end position="58"/>
    </location>
</feature>
<evidence type="ECO:0000256" key="6">
    <source>
        <dbReference type="ARBA" id="ARBA00022989"/>
    </source>
</evidence>
<keyword evidence="10" id="KW-1185">Reference proteome</keyword>
<accession>A0ABX2VCG7</accession>
<keyword evidence="5 8" id="KW-0812">Transmembrane</keyword>
<dbReference type="InterPro" id="IPR037294">
    <property type="entry name" value="ABC_BtuC-like"/>
</dbReference>
<protein>
    <submittedName>
        <fullName evidence="9">Iron ABC transporter permease</fullName>
    </submittedName>
</protein>
<sequence>MSSLMDPTSKTYTPELTTSHTRDRDTSAFQSKQLERRYWILLCLFLLGGLFCSFGLLVYNNPVPVQSPSFWPVVERRITAIVTMAIAALCQSLATVAFHSVTNNRIITPSLLGFDALYATIQTSMIFFFGAGALIGFTGTGAFFTQVILMLGMSLLLYGWLLSGKYANLQLMLLIGIIMGTGLNSLSTFMRRMLAPSEFDILQARLFGSVTNADAAYFPIVIPIVIVVSILLFLSANRLNVIALGKDVATSFGVNHRRSVIYVLILISLLMSMSTALIGPLTFFGFLVATLSYQVASTYDHKYVLPMAFSIGFLVLTSAYFFMYHIFNAPSVVSVIIELFGGVIFLAVLLRKRSL</sequence>
<evidence type="ECO:0000256" key="4">
    <source>
        <dbReference type="ARBA" id="ARBA00022475"/>
    </source>
</evidence>
<name>A0ABX2VCG7_9BACL</name>
<dbReference type="Gene3D" id="1.10.3470.10">
    <property type="entry name" value="ABC transporter involved in vitamin B12 uptake, BtuC"/>
    <property type="match status" value="1"/>
</dbReference>
<gene>
    <name evidence="9" type="ORF">A3783_08305</name>
</gene>
<feature type="transmembrane region" description="Helical" evidence="8">
    <location>
        <begin position="216"/>
        <end position="239"/>
    </location>
</feature>
<comment type="caution">
    <text evidence="9">The sequence shown here is derived from an EMBL/GenBank/DDBJ whole genome shotgun (WGS) entry which is preliminary data.</text>
</comment>
<keyword evidence="6 8" id="KW-1133">Transmembrane helix</keyword>
<reference evidence="9 10" key="1">
    <citation type="submission" date="2016-03" db="EMBL/GenBank/DDBJ databases">
        <authorList>
            <person name="Cho S.-Y."/>
            <person name="Lim S."/>
            <person name="Kim H."/>
            <person name="Soh E.H."/>
            <person name="Moon J.S."/>
        </authorList>
    </citation>
    <scope>NUCLEOTIDE SEQUENCE [LARGE SCALE GENOMIC DNA]</scope>
    <source>
        <strain evidence="9 10">KCTC 3810</strain>
    </source>
</reference>
<keyword evidence="3" id="KW-0813">Transport</keyword>
<feature type="transmembrane region" description="Helical" evidence="8">
    <location>
        <begin position="260"/>
        <end position="291"/>
    </location>
</feature>
<proteinExistence type="inferred from homology"/>
<evidence type="ECO:0000256" key="3">
    <source>
        <dbReference type="ARBA" id="ARBA00022448"/>
    </source>
</evidence>
<organism evidence="9 10">
    <name type="scientific">Exiguobacterium undae</name>
    <dbReference type="NCBI Taxonomy" id="169177"/>
    <lineage>
        <taxon>Bacteria</taxon>
        <taxon>Bacillati</taxon>
        <taxon>Bacillota</taxon>
        <taxon>Bacilli</taxon>
        <taxon>Bacillales</taxon>
        <taxon>Bacillales Family XII. Incertae Sedis</taxon>
        <taxon>Exiguobacterium</taxon>
    </lineage>
</organism>
<comment type="similarity">
    <text evidence="2">Belongs to the binding-protein-dependent transport system permease family. FecCD subfamily.</text>
</comment>
<comment type="subcellular location">
    <subcellularLocation>
        <location evidence="1">Cell membrane</location>
        <topology evidence="1">Multi-pass membrane protein</topology>
    </subcellularLocation>
</comment>
<evidence type="ECO:0000313" key="10">
    <source>
        <dbReference type="Proteomes" id="UP000078447"/>
    </source>
</evidence>
<evidence type="ECO:0000256" key="7">
    <source>
        <dbReference type="ARBA" id="ARBA00023136"/>
    </source>
</evidence>
<feature type="transmembrane region" description="Helical" evidence="8">
    <location>
        <begin position="111"/>
        <end position="137"/>
    </location>
</feature>
<feature type="transmembrane region" description="Helical" evidence="8">
    <location>
        <begin position="78"/>
        <end position="99"/>
    </location>
</feature>
<feature type="transmembrane region" description="Helical" evidence="8">
    <location>
        <begin position="143"/>
        <end position="162"/>
    </location>
</feature>
<dbReference type="PANTHER" id="PTHR30472:SF19">
    <property type="entry name" value="PETROBACTIN IMPORT SYSTEM PERMEASE PROTEIN YCLO"/>
    <property type="match status" value="1"/>
</dbReference>
<keyword evidence="7 8" id="KW-0472">Membrane</keyword>
<feature type="transmembrane region" description="Helical" evidence="8">
    <location>
        <begin position="169"/>
        <end position="190"/>
    </location>
</feature>
<dbReference type="EMBL" id="LVVL01000001">
    <property type="protein sequence ID" value="OAN15922.1"/>
    <property type="molecule type" value="Genomic_DNA"/>
</dbReference>
<dbReference type="SUPFAM" id="SSF81345">
    <property type="entry name" value="ABC transporter involved in vitamin B12 uptake, BtuC"/>
    <property type="match status" value="1"/>
</dbReference>
<dbReference type="Proteomes" id="UP000078447">
    <property type="component" value="Unassembled WGS sequence"/>
</dbReference>
<dbReference type="Pfam" id="PF01032">
    <property type="entry name" value="FecCD"/>
    <property type="match status" value="1"/>
</dbReference>